<keyword evidence="3" id="KW-0964">Secreted</keyword>
<sequence>MRLYSIALLVAAVFLLNIEPATSFEMTNSVNPIVIRTLSYQTGASPRRSLRRYDEDEERVIGAGALSELSTKFKGGVSKLAEKWKNMGNYEAQLATKMKKVGYVDDYFTSENLNDLVIQVRQFNSKSPKKQVSVIGTLTAKFGDDGLAKALVNVEKSTESATLKGYLTALREGQLQRWSDAGNSVDDVARLLKLGNKKNNIEKLVVLDDYAKLLTPANSYDTLFNGLVKGVPDENKLGALLLSAKRDPRTKDLATNVQTSLISKWTEEAQLPANVFQWLKLYDKLDDAFAPDMFYKFVNYVDDFNKRDPANAKSALEIYRNSFKDTDVATRLVSVMDNDLARPLALALQAQHVKSWKESGKTVDDVFTLLKIETSEGAAITSRKLDALVKFIELKGGEKNLIKTLNLQLGSRRELASLLERASTINEATALQKKQFTSWAAKGISPEDVMSRIFKKGVDTATPEENTIVAKFKAFFQSQMGN</sequence>
<dbReference type="AlphaFoldDB" id="A0A081AQI3"/>
<protein>
    <recommendedName>
        <fullName evidence="8">RxLR effector protein</fullName>
    </recommendedName>
</protein>
<comment type="similarity">
    <text evidence="2">Belongs to the RxLR effector family.</text>
</comment>
<evidence type="ECO:0000256" key="2">
    <source>
        <dbReference type="ARBA" id="ARBA00010400"/>
    </source>
</evidence>
<evidence type="ECO:0000256" key="5">
    <source>
        <dbReference type="SAM" id="SignalP"/>
    </source>
</evidence>
<evidence type="ECO:0000256" key="4">
    <source>
        <dbReference type="ARBA" id="ARBA00022729"/>
    </source>
</evidence>
<reference evidence="6 7" key="1">
    <citation type="submission" date="2013-11" db="EMBL/GenBank/DDBJ databases">
        <title>The Genome Sequence of Phytophthora parasitica P1976.</title>
        <authorList>
            <consortium name="The Broad Institute Genomics Platform"/>
            <person name="Russ C."/>
            <person name="Tyler B."/>
            <person name="Panabieres F."/>
            <person name="Shan W."/>
            <person name="Tripathy S."/>
            <person name="Grunwald N."/>
            <person name="Machado M."/>
            <person name="Johnson C.S."/>
            <person name="Walker B."/>
            <person name="Young S."/>
            <person name="Zeng Q."/>
            <person name="Gargeya S."/>
            <person name="Fitzgerald M."/>
            <person name="Haas B."/>
            <person name="Abouelleil A."/>
            <person name="Allen A.W."/>
            <person name="Alvarado L."/>
            <person name="Arachchi H.M."/>
            <person name="Berlin A.M."/>
            <person name="Chapman S.B."/>
            <person name="Gainer-Dewar J."/>
            <person name="Goldberg J."/>
            <person name="Griggs A."/>
            <person name="Gujja S."/>
            <person name="Hansen M."/>
            <person name="Howarth C."/>
            <person name="Imamovic A."/>
            <person name="Ireland A."/>
            <person name="Larimer J."/>
            <person name="McCowan C."/>
            <person name="Murphy C."/>
            <person name="Pearson M."/>
            <person name="Poon T.W."/>
            <person name="Priest M."/>
            <person name="Roberts A."/>
            <person name="Saif S."/>
            <person name="Shea T."/>
            <person name="Sisk P."/>
            <person name="Sykes S."/>
            <person name="Wortman J."/>
            <person name="Nusbaum C."/>
            <person name="Birren B."/>
        </authorList>
    </citation>
    <scope>NUCLEOTIDE SEQUENCE [LARGE SCALE GENOMIC DNA]</scope>
    <source>
        <strain evidence="6 7">P1976</strain>
    </source>
</reference>
<dbReference type="Pfam" id="PF16810">
    <property type="entry name" value="RXLR"/>
    <property type="match status" value="1"/>
</dbReference>
<dbReference type="OrthoDB" id="126417at2759"/>
<evidence type="ECO:0000256" key="1">
    <source>
        <dbReference type="ARBA" id="ARBA00004613"/>
    </source>
</evidence>
<gene>
    <name evidence="6" type="ORF">F444_04488</name>
</gene>
<dbReference type="Proteomes" id="UP000028582">
    <property type="component" value="Unassembled WGS sequence"/>
</dbReference>
<name>A0A081AQI3_PHYNI</name>
<evidence type="ECO:0000313" key="6">
    <source>
        <dbReference type="EMBL" id="ETO81144.1"/>
    </source>
</evidence>
<evidence type="ECO:0000256" key="3">
    <source>
        <dbReference type="ARBA" id="ARBA00022525"/>
    </source>
</evidence>
<organism evidence="6 7">
    <name type="scientific">Phytophthora nicotianae P1976</name>
    <dbReference type="NCBI Taxonomy" id="1317066"/>
    <lineage>
        <taxon>Eukaryota</taxon>
        <taxon>Sar</taxon>
        <taxon>Stramenopiles</taxon>
        <taxon>Oomycota</taxon>
        <taxon>Peronosporomycetes</taxon>
        <taxon>Peronosporales</taxon>
        <taxon>Peronosporaceae</taxon>
        <taxon>Phytophthora</taxon>
    </lineage>
</organism>
<evidence type="ECO:0000313" key="7">
    <source>
        <dbReference type="Proteomes" id="UP000028582"/>
    </source>
</evidence>
<comment type="caution">
    <text evidence="6">The sequence shown here is derived from an EMBL/GenBank/DDBJ whole genome shotgun (WGS) entry which is preliminary data.</text>
</comment>
<proteinExistence type="inferred from homology"/>
<evidence type="ECO:0008006" key="8">
    <source>
        <dbReference type="Google" id="ProtNLM"/>
    </source>
</evidence>
<feature type="signal peptide" evidence="5">
    <location>
        <begin position="1"/>
        <end position="23"/>
    </location>
</feature>
<dbReference type="EMBL" id="ANJA01000907">
    <property type="protein sequence ID" value="ETO81144.1"/>
    <property type="molecule type" value="Genomic_DNA"/>
</dbReference>
<accession>A0A081AQI3</accession>
<feature type="chain" id="PRO_5001754539" description="RxLR effector protein" evidence="5">
    <location>
        <begin position="24"/>
        <end position="482"/>
    </location>
</feature>
<comment type="subcellular location">
    <subcellularLocation>
        <location evidence="1">Secreted</location>
    </subcellularLocation>
</comment>
<keyword evidence="4 5" id="KW-0732">Signal</keyword>
<dbReference type="InterPro" id="IPR031825">
    <property type="entry name" value="RXLR"/>
</dbReference>